<dbReference type="Pfam" id="PF10344">
    <property type="entry name" value="Hobbit"/>
    <property type="match status" value="1"/>
</dbReference>
<name>A0A3P7RPD2_9BILA</name>
<dbReference type="PANTHER" id="PTHR15678:SF6">
    <property type="entry name" value="BRIDGE-LIKE LIPID TRANSFER PROTEIN FAMILY MEMBER 2"/>
    <property type="match status" value="1"/>
</dbReference>
<evidence type="ECO:0000313" key="2">
    <source>
        <dbReference type="Proteomes" id="UP000271098"/>
    </source>
</evidence>
<accession>A0A3P7RPD2</accession>
<protein>
    <submittedName>
        <fullName evidence="1">Uncharacterized protein</fullName>
    </submittedName>
</protein>
<dbReference type="OrthoDB" id="1562405at2759"/>
<reference evidence="1 2" key="1">
    <citation type="submission" date="2018-11" db="EMBL/GenBank/DDBJ databases">
        <authorList>
            <consortium name="Pathogen Informatics"/>
        </authorList>
    </citation>
    <scope>NUCLEOTIDE SEQUENCE [LARGE SCALE GENOMIC DNA]</scope>
</reference>
<gene>
    <name evidence="1" type="ORF">GPUH_LOCUS26118</name>
</gene>
<proteinExistence type="predicted"/>
<evidence type="ECO:0000313" key="1">
    <source>
        <dbReference type="EMBL" id="VDN45122.1"/>
    </source>
</evidence>
<dbReference type="PANTHER" id="PTHR15678">
    <property type="entry name" value="ANTIGEN MLAA-22-RELATED"/>
    <property type="match status" value="1"/>
</dbReference>
<sequence length="133" mass="15778">MHLPGFKFSVRMDWACIGDQHDHHSVQPRAPDKLPEYSSTNMEHDSYRAFRSTYLDLAFNLEVKPQDSTVTDSKYPQILLYANIFRWLEFLKNTMTTVNRPVRRGKLFGVDQSKKRQLSRHLKYHFLNIVLHL</sequence>
<dbReference type="EMBL" id="UYRT01108686">
    <property type="protein sequence ID" value="VDN45122.1"/>
    <property type="molecule type" value="Genomic_DNA"/>
</dbReference>
<dbReference type="InterPro" id="IPR045167">
    <property type="entry name" value="Hobbit"/>
</dbReference>
<dbReference type="AlphaFoldDB" id="A0A3P7RPD2"/>
<organism evidence="1 2">
    <name type="scientific">Gongylonema pulchrum</name>
    <dbReference type="NCBI Taxonomy" id="637853"/>
    <lineage>
        <taxon>Eukaryota</taxon>
        <taxon>Metazoa</taxon>
        <taxon>Ecdysozoa</taxon>
        <taxon>Nematoda</taxon>
        <taxon>Chromadorea</taxon>
        <taxon>Rhabditida</taxon>
        <taxon>Spirurina</taxon>
        <taxon>Spiruromorpha</taxon>
        <taxon>Spiruroidea</taxon>
        <taxon>Gongylonematidae</taxon>
        <taxon>Gongylonema</taxon>
    </lineage>
</organism>
<dbReference type="Proteomes" id="UP000271098">
    <property type="component" value="Unassembled WGS sequence"/>
</dbReference>
<keyword evidence="2" id="KW-1185">Reference proteome</keyword>